<dbReference type="PANTHER" id="PTHR30329">
    <property type="entry name" value="STATOR ELEMENT OF FLAGELLAR MOTOR COMPLEX"/>
    <property type="match status" value="1"/>
</dbReference>
<accession>A0A5B8UN01</accession>
<keyword evidence="8" id="KW-1185">Reference proteome</keyword>
<dbReference type="InterPro" id="IPR006665">
    <property type="entry name" value="OmpA-like"/>
</dbReference>
<dbReference type="PRINTS" id="PR01021">
    <property type="entry name" value="OMPADOMAIN"/>
</dbReference>
<reference evidence="7 8" key="1">
    <citation type="journal article" date="2015" name="Int. J. Syst. Evol. Microbiol.">
        <title>Flavisolibacter ginsenosidimutans sp. nov., with ginsenoside-converting activity isolated from soil used for cultivating ginseng.</title>
        <authorList>
            <person name="Zhao Y."/>
            <person name="Liu Q."/>
            <person name="Kang M.S."/>
            <person name="Jin F."/>
            <person name="Yu H."/>
            <person name="Im W.T."/>
        </authorList>
    </citation>
    <scope>NUCLEOTIDE SEQUENCE [LARGE SCALE GENOMIC DNA]</scope>
    <source>
        <strain evidence="7 8">Gsoil 636</strain>
    </source>
</reference>
<dbReference type="PANTHER" id="PTHR30329:SF21">
    <property type="entry name" value="LIPOPROTEIN YIAD-RELATED"/>
    <property type="match status" value="1"/>
</dbReference>
<evidence type="ECO:0000259" key="6">
    <source>
        <dbReference type="PROSITE" id="PS51123"/>
    </source>
</evidence>
<evidence type="ECO:0000313" key="7">
    <source>
        <dbReference type="EMBL" id="QEC57943.1"/>
    </source>
</evidence>
<dbReference type="AlphaFoldDB" id="A0A5B8UN01"/>
<organism evidence="7 8">
    <name type="scientific">Flavisolibacter ginsenosidimutans</name>
    <dbReference type="NCBI Taxonomy" id="661481"/>
    <lineage>
        <taxon>Bacteria</taxon>
        <taxon>Pseudomonadati</taxon>
        <taxon>Bacteroidota</taxon>
        <taxon>Chitinophagia</taxon>
        <taxon>Chitinophagales</taxon>
        <taxon>Chitinophagaceae</taxon>
        <taxon>Flavisolibacter</taxon>
    </lineage>
</organism>
<dbReference type="Pfam" id="PF00691">
    <property type="entry name" value="OmpA"/>
    <property type="match status" value="1"/>
</dbReference>
<dbReference type="KEGG" id="fgg:FSB75_19205"/>
<keyword evidence="3" id="KW-0998">Cell outer membrane</keyword>
<proteinExistence type="predicted"/>
<evidence type="ECO:0000256" key="1">
    <source>
        <dbReference type="ARBA" id="ARBA00004442"/>
    </source>
</evidence>
<evidence type="ECO:0000256" key="2">
    <source>
        <dbReference type="ARBA" id="ARBA00023136"/>
    </source>
</evidence>
<dbReference type="CDD" id="cd07185">
    <property type="entry name" value="OmpA_C-like"/>
    <property type="match status" value="1"/>
</dbReference>
<evidence type="ECO:0000256" key="4">
    <source>
        <dbReference type="PROSITE-ProRule" id="PRU00473"/>
    </source>
</evidence>
<dbReference type="InterPro" id="IPR036737">
    <property type="entry name" value="OmpA-like_sf"/>
</dbReference>
<feature type="compositionally biased region" description="Basic and acidic residues" evidence="5">
    <location>
        <begin position="421"/>
        <end position="437"/>
    </location>
</feature>
<dbReference type="Proteomes" id="UP000321204">
    <property type="component" value="Chromosome"/>
</dbReference>
<dbReference type="InterPro" id="IPR050330">
    <property type="entry name" value="Bact_OuterMem_StrucFunc"/>
</dbReference>
<name>A0A5B8UN01_9BACT</name>
<sequence>MTNMKKFFFALIVLLPLAGFCQGGLLGKLKQKVRDRAEQRADEGMDKALDKAEEGVKKEGTASKQKEEKSEGRTAAGEPKPATTTASFESYSHYDFIPGENIVYTEDFSQDVIGEFPLKWATSSRGETVTIKGRENKWLRMFQNGLFLSPYIKSLPENFTAEFDLVLNYTDQDLSYVFPELDLYLLNSVAGDEKGRNFFNSQSGLSAMKIAIGPAAEANSSIYLRSEKAGTETFSNSPKPLTRLGENYGQPVHFAIWVQKERFRLWMNGEKIYDVPQAVPENAAFNRIGLGVASSNYNEENVGYYITNIKFAQGSPDMRSKLIAEGKLVTTGILFDVNSDKIKPESFGVLQEIAKVLKENAAVNVKIVGHTDNDGDDAKNLDLSRRRAASVKQALATQFGIDASRMQTDGKGEAQPVSDNNTKEGKAKNRRVEFIKQ</sequence>
<feature type="region of interest" description="Disordered" evidence="5">
    <location>
        <begin position="403"/>
        <end position="437"/>
    </location>
</feature>
<comment type="subcellular location">
    <subcellularLocation>
        <location evidence="1">Cell outer membrane</location>
    </subcellularLocation>
</comment>
<feature type="compositionally biased region" description="Basic and acidic residues" evidence="5">
    <location>
        <begin position="37"/>
        <end position="72"/>
    </location>
</feature>
<dbReference type="GO" id="GO:0009279">
    <property type="term" value="C:cell outer membrane"/>
    <property type="evidence" value="ECO:0007669"/>
    <property type="project" value="UniProtKB-SubCell"/>
</dbReference>
<dbReference type="PROSITE" id="PS51123">
    <property type="entry name" value="OMPA_2"/>
    <property type="match status" value="1"/>
</dbReference>
<evidence type="ECO:0000313" key="8">
    <source>
        <dbReference type="Proteomes" id="UP000321204"/>
    </source>
</evidence>
<dbReference type="SUPFAM" id="SSF103088">
    <property type="entry name" value="OmpA-like"/>
    <property type="match status" value="1"/>
</dbReference>
<feature type="domain" description="OmpA-like" evidence="6">
    <location>
        <begin position="322"/>
        <end position="437"/>
    </location>
</feature>
<evidence type="ECO:0000256" key="5">
    <source>
        <dbReference type="SAM" id="MobiDB-lite"/>
    </source>
</evidence>
<dbReference type="OrthoDB" id="9800869at2"/>
<evidence type="ECO:0000256" key="3">
    <source>
        <dbReference type="ARBA" id="ARBA00023237"/>
    </source>
</evidence>
<feature type="region of interest" description="Disordered" evidence="5">
    <location>
        <begin position="37"/>
        <end position="85"/>
    </location>
</feature>
<dbReference type="EMBL" id="CP042433">
    <property type="protein sequence ID" value="QEC57943.1"/>
    <property type="molecule type" value="Genomic_DNA"/>
</dbReference>
<keyword evidence="2 4" id="KW-0472">Membrane</keyword>
<protein>
    <submittedName>
        <fullName evidence="7">OmpA family protein</fullName>
    </submittedName>
</protein>
<dbReference type="Gene3D" id="3.30.1330.60">
    <property type="entry name" value="OmpA-like domain"/>
    <property type="match status" value="1"/>
</dbReference>
<dbReference type="InterPro" id="IPR006664">
    <property type="entry name" value="OMP_bac"/>
</dbReference>
<gene>
    <name evidence="7" type="ORF">FSB75_19205</name>
</gene>